<keyword evidence="4" id="KW-1185">Reference proteome</keyword>
<dbReference type="Pfam" id="PF21666">
    <property type="entry name" value="DUF4246_N"/>
    <property type="match status" value="1"/>
</dbReference>
<evidence type="ECO:0000313" key="4">
    <source>
        <dbReference type="Proteomes" id="UP001146351"/>
    </source>
</evidence>
<comment type="caution">
    <text evidence="3">The sequence shown here is derived from an EMBL/GenBank/DDBJ whole genome shotgun (WGS) entry which is preliminary data.</text>
</comment>
<proteinExistence type="predicted"/>
<dbReference type="PANTHER" id="PTHR33119:SF1">
    <property type="entry name" value="FE2OG DIOXYGENASE DOMAIN-CONTAINING PROTEIN"/>
    <property type="match status" value="1"/>
</dbReference>
<reference evidence="3" key="2">
    <citation type="journal article" date="2023" name="IMA Fungus">
        <title>Comparative genomic study of the Penicillium genus elucidates a diverse pangenome and 15 lateral gene transfer events.</title>
        <authorList>
            <person name="Petersen C."/>
            <person name="Sorensen T."/>
            <person name="Nielsen M.R."/>
            <person name="Sondergaard T.E."/>
            <person name="Sorensen J.L."/>
            <person name="Fitzpatrick D.A."/>
            <person name="Frisvad J.C."/>
            <person name="Nielsen K.L."/>
        </authorList>
    </citation>
    <scope>NUCLEOTIDE SEQUENCE</scope>
    <source>
        <strain evidence="3">IBT 21917</strain>
    </source>
</reference>
<evidence type="ECO:0000313" key="3">
    <source>
        <dbReference type="EMBL" id="KAJ5152482.1"/>
    </source>
</evidence>
<dbReference type="Proteomes" id="UP001146351">
    <property type="component" value="Unassembled WGS sequence"/>
</dbReference>
<evidence type="ECO:0000259" key="2">
    <source>
        <dbReference type="Pfam" id="PF21666"/>
    </source>
</evidence>
<name>A0A9W9LFK4_9EURO</name>
<gene>
    <name evidence="3" type="ORF">N7492_009762</name>
</gene>
<dbReference type="InterPro" id="IPR049207">
    <property type="entry name" value="DUF4246_N"/>
</dbReference>
<dbReference type="EMBL" id="JAPQKO010000007">
    <property type="protein sequence ID" value="KAJ5152482.1"/>
    <property type="molecule type" value="Genomic_DNA"/>
</dbReference>
<dbReference type="OrthoDB" id="4366417at2759"/>
<reference evidence="3" key="1">
    <citation type="submission" date="2022-11" db="EMBL/GenBank/DDBJ databases">
        <authorList>
            <person name="Petersen C."/>
        </authorList>
    </citation>
    <scope>NUCLEOTIDE SEQUENCE</scope>
    <source>
        <strain evidence="3">IBT 21917</strain>
    </source>
</reference>
<protein>
    <submittedName>
        <fullName evidence="3">Uncharacterized protein</fullName>
    </submittedName>
</protein>
<accession>A0A9W9LFK4</accession>
<sequence>MTSVINTTTEKPDRDRKVFDEQITSKWRDEVSRSGQDVSEKMMDCIVKELRWKADKLTSTGLVRVFDAGVVKSDTAIPKHLQHDLKRAAAKFENIPEKEKDFHPGSDQKVVNLVYPSLFPLIFGRTRVLPDKVLSLDDCLRFAGEGEIFPDPSEKAQRMAR</sequence>
<dbReference type="InterPro" id="IPR049192">
    <property type="entry name" value="DUF4246_C"/>
</dbReference>
<dbReference type="InterPro" id="IPR025340">
    <property type="entry name" value="DUF4246"/>
</dbReference>
<dbReference type="AlphaFoldDB" id="A0A9W9LFK4"/>
<feature type="domain" description="DUF4246" evidence="2">
    <location>
        <begin position="1"/>
        <end position="30"/>
    </location>
</feature>
<organism evidence="3 4">
    <name type="scientific">Penicillium capsulatum</name>
    <dbReference type="NCBI Taxonomy" id="69766"/>
    <lineage>
        <taxon>Eukaryota</taxon>
        <taxon>Fungi</taxon>
        <taxon>Dikarya</taxon>
        <taxon>Ascomycota</taxon>
        <taxon>Pezizomycotina</taxon>
        <taxon>Eurotiomycetes</taxon>
        <taxon>Eurotiomycetidae</taxon>
        <taxon>Eurotiales</taxon>
        <taxon>Aspergillaceae</taxon>
        <taxon>Penicillium</taxon>
    </lineage>
</organism>
<feature type="domain" description="DUF4246" evidence="1">
    <location>
        <begin position="40"/>
        <end position="151"/>
    </location>
</feature>
<dbReference type="Pfam" id="PF14033">
    <property type="entry name" value="DUF4246"/>
    <property type="match status" value="1"/>
</dbReference>
<dbReference type="PANTHER" id="PTHR33119">
    <property type="entry name" value="IFI3P"/>
    <property type="match status" value="1"/>
</dbReference>
<evidence type="ECO:0000259" key="1">
    <source>
        <dbReference type="Pfam" id="PF14033"/>
    </source>
</evidence>